<dbReference type="InterPro" id="IPR010148">
    <property type="entry name" value="CRISPR-assoc_prot_CT1975"/>
</dbReference>
<dbReference type="NCBIfam" id="TIGR01869">
    <property type="entry name" value="casC_Cse4"/>
    <property type="match status" value="1"/>
</dbReference>
<organism evidence="1 2">
    <name type="scientific">Methanocella arvoryzae (strain DSM 22066 / NBRC 105507 / MRE50)</name>
    <dbReference type="NCBI Taxonomy" id="351160"/>
    <lineage>
        <taxon>Archaea</taxon>
        <taxon>Methanobacteriati</taxon>
        <taxon>Methanobacteriota</taxon>
        <taxon>Stenosarchaea group</taxon>
        <taxon>Methanomicrobia</taxon>
        <taxon>Methanocellales</taxon>
        <taxon>Methanocellaceae</taxon>
        <taxon>Methanocella</taxon>
    </lineage>
</organism>
<reference evidence="1 2" key="1">
    <citation type="journal article" date="2006" name="Science">
        <title>Genome of rice cluster I archaea -- the key methane producers in the rice rhizosphere.</title>
        <authorList>
            <person name="Erkel C."/>
            <person name="Kube M."/>
            <person name="Reinhardt R."/>
            <person name="Liesack W."/>
        </authorList>
    </citation>
    <scope>NUCLEOTIDE SEQUENCE [LARGE SCALE GENOMIC DNA]</scope>
    <source>
        <strain evidence="2">DSM 22066 / NBRC 105507 / MRE50</strain>
    </source>
</reference>
<dbReference type="Proteomes" id="UP000000663">
    <property type="component" value="Chromosome"/>
</dbReference>
<dbReference type="eggNOG" id="arCOG04929">
    <property type="taxonomic scope" value="Archaea"/>
</dbReference>
<dbReference type="KEGG" id="rci:RCIX1150"/>
<gene>
    <name evidence="1" type="ORF">RCIX1150</name>
</gene>
<dbReference type="EMBL" id="AM114193">
    <property type="protein sequence ID" value="CAJ36458.1"/>
    <property type="molecule type" value="Genomic_DNA"/>
</dbReference>
<evidence type="ECO:0008006" key="3">
    <source>
        <dbReference type="Google" id="ProtNLM"/>
    </source>
</evidence>
<dbReference type="AlphaFoldDB" id="Q0W585"/>
<name>Q0W585_METAR</name>
<dbReference type="PATRIC" id="fig|351160.9.peg.1783"/>
<protein>
    <recommendedName>
        <fullName evidence="3">Type I-E CRISPR-associated protein Cas7/Cse4/CasC</fullName>
    </recommendedName>
</protein>
<dbReference type="Pfam" id="PF09344">
    <property type="entry name" value="Cas_CT1975"/>
    <property type="match status" value="1"/>
</dbReference>
<dbReference type="RefSeq" id="WP_012036069.1">
    <property type="nucleotide sequence ID" value="NC_009464.1"/>
</dbReference>
<proteinExistence type="predicted"/>
<keyword evidence="2" id="KW-1185">Reference proteome</keyword>
<evidence type="ECO:0000313" key="2">
    <source>
        <dbReference type="Proteomes" id="UP000000663"/>
    </source>
</evidence>
<accession>Q0W585</accession>
<dbReference type="GeneID" id="5143836"/>
<dbReference type="OrthoDB" id="132309at2157"/>
<dbReference type="STRING" id="351160.RCIX1150"/>
<evidence type="ECO:0000313" key="1">
    <source>
        <dbReference type="EMBL" id="CAJ36458.1"/>
    </source>
</evidence>
<sequence length="391" mass="43006">MKLIEIHMIQNHAPCNLNRDDTGSPKDCMFGGIRRSRISSQSIKRSIRMSPIFKEEMKGIELANRTRRLPELVKAKLISDGIDEKMAAIAAEKATGFGTKDGKEREEDLNTAQTMFITQSDVDAVASVMKDAILKAGNPKAFKDMKAADLQKAAELKGWRPVTPDLALFGRMITSDAFMDIEASMQVAHAISTNKMDHEFDYFTAVDDLQKSSDGPGADMIGDVQFNSACYYKYFSLDYDALIQNLAGLKPGDNATEADKKAYAESLENAKKVAAITITAFLKAAIYTTPSGKQNSFAAHQLPSAVLVEIRPTKTPVSYANAFVDPARPRNGVDMVEDTLNKFVKHVELQTEKFNLRSTRRLWFVAGDKALAGTETCQTINDLISGINSAL</sequence>